<dbReference type="RefSeq" id="WP_047252685.1">
    <property type="nucleotide sequence ID" value="NZ_CP011545.1"/>
</dbReference>
<feature type="compositionally biased region" description="Low complexity" evidence="1">
    <location>
        <begin position="243"/>
        <end position="268"/>
    </location>
</feature>
<keyword evidence="3" id="KW-0732">Signal</keyword>
<dbReference type="Proteomes" id="UP000035540">
    <property type="component" value="Chromosome"/>
</dbReference>
<gene>
    <name evidence="4" type="ORF">CTEST_04285</name>
</gene>
<keyword evidence="2" id="KW-0812">Transmembrane</keyword>
<dbReference type="NCBIfam" id="NF038134">
    <property type="entry name" value="choice_anch_M"/>
    <property type="match status" value="2"/>
</dbReference>
<feature type="region of interest" description="Disordered" evidence="1">
    <location>
        <begin position="231"/>
        <end position="275"/>
    </location>
</feature>
<dbReference type="PATRIC" id="fig|136857.5.peg.846"/>
<feature type="chain" id="PRO_5002554531" evidence="3">
    <location>
        <begin position="24"/>
        <end position="533"/>
    </location>
</feature>
<protein>
    <submittedName>
        <fullName evidence="4">Actinobacterial surface-anchored protein domain</fullName>
    </submittedName>
</protein>
<evidence type="ECO:0000256" key="2">
    <source>
        <dbReference type="SAM" id="Phobius"/>
    </source>
</evidence>
<reference evidence="5" key="2">
    <citation type="submission" date="2015-05" db="EMBL/GenBank/DDBJ databases">
        <title>Complete genome sequence of Corynebacterium testudinoris DSM 44614, recovered from necrotic lesions in the mouth of a tortoise.</title>
        <authorList>
            <person name="Ruckert C."/>
            <person name="Albersmeier A."/>
            <person name="Winkler A."/>
            <person name="Tauch A."/>
        </authorList>
    </citation>
    <scope>NUCLEOTIDE SEQUENCE [LARGE SCALE GENOMIC DNA]</scope>
    <source>
        <strain evidence="5">DSM 44614</strain>
    </source>
</reference>
<dbReference type="NCBIfam" id="TIGR03769">
    <property type="entry name" value="P_ac_wall_RPT"/>
    <property type="match status" value="1"/>
</dbReference>
<dbReference type="OrthoDB" id="4424311at2"/>
<dbReference type="EMBL" id="CP011545">
    <property type="protein sequence ID" value="AKK08304.1"/>
    <property type="molecule type" value="Genomic_DNA"/>
</dbReference>
<organism evidence="4 5">
    <name type="scientific">Corynebacterium testudinoris</name>
    <dbReference type="NCBI Taxonomy" id="136857"/>
    <lineage>
        <taxon>Bacteria</taxon>
        <taxon>Bacillati</taxon>
        <taxon>Actinomycetota</taxon>
        <taxon>Actinomycetes</taxon>
        <taxon>Mycobacteriales</taxon>
        <taxon>Corynebacteriaceae</taxon>
        <taxon>Corynebacterium</taxon>
    </lineage>
</organism>
<evidence type="ECO:0000313" key="5">
    <source>
        <dbReference type="Proteomes" id="UP000035540"/>
    </source>
</evidence>
<feature type="signal peptide" evidence="3">
    <location>
        <begin position="1"/>
        <end position="23"/>
    </location>
</feature>
<feature type="transmembrane region" description="Helical" evidence="2">
    <location>
        <begin position="509"/>
        <end position="531"/>
    </location>
</feature>
<dbReference type="InterPro" id="IPR022435">
    <property type="entry name" value="Surface-anchored_actinobac"/>
</dbReference>
<dbReference type="KEGG" id="cted:CTEST_04285"/>
<evidence type="ECO:0000256" key="1">
    <source>
        <dbReference type="SAM" id="MobiDB-lite"/>
    </source>
</evidence>
<keyword evidence="2" id="KW-0472">Membrane</keyword>
<keyword evidence="5" id="KW-1185">Reference proteome</keyword>
<proteinExistence type="predicted"/>
<feature type="compositionally biased region" description="Low complexity" evidence="1">
    <location>
        <begin position="479"/>
        <end position="493"/>
    </location>
</feature>
<evidence type="ECO:0000313" key="4">
    <source>
        <dbReference type="EMBL" id="AKK08304.1"/>
    </source>
</evidence>
<reference evidence="4 5" key="1">
    <citation type="journal article" date="2015" name="Genome Announc.">
        <title>Complete Genome Sequence of the Type Strain Corynebacterium testudinoris DSM 44614, Recovered from Necrotic Lesions in the Mouth of a Tortoise.</title>
        <authorList>
            <person name="Ruckert C."/>
            <person name="Kriete M."/>
            <person name="Jaenicke S."/>
            <person name="Winkler A."/>
            <person name="Tauch A."/>
        </authorList>
    </citation>
    <scope>NUCLEOTIDE SEQUENCE [LARGE SCALE GENOMIC DNA]</scope>
    <source>
        <strain evidence="4 5">DSM 44614</strain>
    </source>
</reference>
<evidence type="ECO:0000256" key="3">
    <source>
        <dbReference type="SAM" id="SignalP"/>
    </source>
</evidence>
<name>A0A0G3H4H5_9CORY</name>
<keyword evidence="2" id="KW-1133">Transmembrane helix</keyword>
<sequence>MRRLILATLVLILTALMATPAHATQPITDPVTGKQLVFHNHVDTAHIMWDEPANTFDIGVVIGSTVHPAEPYAMRLGPDADRTGREVSRIRLPENGMLNFLGSPGDVLWNAPARYSAGWPPLWAGLGTSSDIPQHINPRSIELNLVEVEGPDRVVIWIGDANGASPVMDSASTTERSIRMPPGAHTHINWTFFQPGRYNLTWQATAVTNDGQPVTGRKVSVPWLVGHDTDLGLPDGTTPANKITIPADTVPTTAPTAPTSTPTVDPSAGSATPPSAEHAICLAPGHIDFATTLDSDGAIRSHIHDTTNPRTPRDIRNYRAVIPVPDSTKFTLPDSPSFNALRVAGPPGTTLWTLPQIQQEDLVWPGFSTENFDYSKVKDGVTTSISSVEGPGRFLAWQSDSIDGARVLLDSGDPVPVITSVERTHMHTAMSFTAPGLYYVDFNNRTTFTNGESDYAYTGAYFAVGDTTISSVCPQLAPTTTTPVTTTPGTTAPEPTPEKPAGSSLGSNLLQYLPSFVFGIVGLATLIYALFGK</sequence>
<accession>A0A0G3H4H5</accession>
<dbReference type="STRING" id="136857.CTEST_04285"/>
<feature type="region of interest" description="Disordered" evidence="1">
    <location>
        <begin position="479"/>
        <end position="503"/>
    </location>
</feature>
<dbReference type="AlphaFoldDB" id="A0A0G3H4H5"/>